<dbReference type="AlphaFoldDB" id="X1D250"/>
<organism evidence="1">
    <name type="scientific">marine sediment metagenome</name>
    <dbReference type="NCBI Taxonomy" id="412755"/>
    <lineage>
        <taxon>unclassified sequences</taxon>
        <taxon>metagenomes</taxon>
        <taxon>ecological metagenomes</taxon>
    </lineage>
</organism>
<proteinExistence type="predicted"/>
<dbReference type="EMBL" id="BART01022663">
    <property type="protein sequence ID" value="GAG99192.1"/>
    <property type="molecule type" value="Genomic_DNA"/>
</dbReference>
<comment type="caution">
    <text evidence="1">The sequence shown here is derived from an EMBL/GenBank/DDBJ whole genome shotgun (WGS) entry which is preliminary data.</text>
</comment>
<accession>X1D250</accession>
<name>X1D250_9ZZZZ</name>
<protein>
    <submittedName>
        <fullName evidence="1">Uncharacterized protein</fullName>
    </submittedName>
</protein>
<sequence>MAGNYQNPTAYGFTITIRPMTTSIINEPNDLRFPTGADFKIVVMVNVSEQGSSFGNPVTGMLQGEFAIRNSTHTIPIKEFYELGSGRYNITIDQSYFPEGTYTIYITVTPANNH</sequence>
<feature type="non-terminal residue" evidence="1">
    <location>
        <position position="114"/>
    </location>
</feature>
<reference evidence="1" key="1">
    <citation type="journal article" date="2014" name="Front. Microbiol.">
        <title>High frequency of phylogenetically diverse reductive dehalogenase-homologous genes in deep subseafloor sedimentary metagenomes.</title>
        <authorList>
            <person name="Kawai M."/>
            <person name="Futagami T."/>
            <person name="Toyoda A."/>
            <person name="Takaki Y."/>
            <person name="Nishi S."/>
            <person name="Hori S."/>
            <person name="Arai W."/>
            <person name="Tsubouchi T."/>
            <person name="Morono Y."/>
            <person name="Uchiyama I."/>
            <person name="Ito T."/>
            <person name="Fujiyama A."/>
            <person name="Inagaki F."/>
            <person name="Takami H."/>
        </authorList>
    </citation>
    <scope>NUCLEOTIDE SEQUENCE</scope>
    <source>
        <strain evidence="1">Expedition CK06-06</strain>
    </source>
</reference>
<gene>
    <name evidence="1" type="ORF">S01H4_41440</name>
</gene>
<evidence type="ECO:0000313" key="1">
    <source>
        <dbReference type="EMBL" id="GAG99192.1"/>
    </source>
</evidence>